<dbReference type="AlphaFoldDB" id="A0AAX6MJQ3"/>
<evidence type="ECO:0000313" key="2">
    <source>
        <dbReference type="Proteomes" id="UP001369815"/>
    </source>
</evidence>
<accession>A0AAX6MJQ3</accession>
<gene>
    <name evidence="1" type="ORF">Daesc_005008</name>
</gene>
<dbReference type="Proteomes" id="UP001369815">
    <property type="component" value="Unassembled WGS sequence"/>
</dbReference>
<evidence type="ECO:0000313" key="1">
    <source>
        <dbReference type="EMBL" id="KAK6952714.1"/>
    </source>
</evidence>
<evidence type="ECO:0008006" key="3">
    <source>
        <dbReference type="Google" id="ProtNLM"/>
    </source>
</evidence>
<protein>
    <recommendedName>
        <fullName evidence="3">C2H2-type domain-containing protein</fullName>
    </recommendedName>
</protein>
<dbReference type="EMBL" id="JBANMG010000005">
    <property type="protein sequence ID" value="KAK6952714.1"/>
    <property type="molecule type" value="Genomic_DNA"/>
</dbReference>
<dbReference type="Gene3D" id="3.30.160.60">
    <property type="entry name" value="Classic Zinc Finger"/>
    <property type="match status" value="1"/>
</dbReference>
<name>A0AAX6MJQ3_9PEZI</name>
<sequence length="118" mass="13082">MSEQGQQVGPVDHPTANGHVLLNGKFQCNCGAVMANKQHNISSHISKKHREGSAFQRAEEINRRSCGICGFNAIKFHMLVTHVRNEHGFRGETRVLQDQYTTSQVDEAILIPANQCIG</sequence>
<organism evidence="1 2">
    <name type="scientific">Daldinia eschscholtzii</name>
    <dbReference type="NCBI Taxonomy" id="292717"/>
    <lineage>
        <taxon>Eukaryota</taxon>
        <taxon>Fungi</taxon>
        <taxon>Dikarya</taxon>
        <taxon>Ascomycota</taxon>
        <taxon>Pezizomycotina</taxon>
        <taxon>Sordariomycetes</taxon>
        <taxon>Xylariomycetidae</taxon>
        <taxon>Xylariales</taxon>
        <taxon>Hypoxylaceae</taxon>
        <taxon>Daldinia</taxon>
    </lineage>
</organism>
<keyword evidence="2" id="KW-1185">Reference proteome</keyword>
<reference evidence="1 2" key="1">
    <citation type="journal article" date="2024" name="Front Chem Biol">
        <title>Unveiling the potential of Daldinia eschscholtzii MFLUCC 19-0629 through bioactivity and bioinformatics studies for enhanced sustainable agriculture production.</title>
        <authorList>
            <person name="Brooks S."/>
            <person name="Weaver J.A."/>
            <person name="Klomchit A."/>
            <person name="Alharthi S.A."/>
            <person name="Onlamun T."/>
            <person name="Nurani R."/>
            <person name="Vong T.K."/>
            <person name="Alberti F."/>
            <person name="Greco C."/>
        </authorList>
    </citation>
    <scope>NUCLEOTIDE SEQUENCE [LARGE SCALE GENOMIC DNA]</scope>
    <source>
        <strain evidence="1">MFLUCC 19-0629</strain>
    </source>
</reference>
<comment type="caution">
    <text evidence="1">The sequence shown here is derived from an EMBL/GenBank/DDBJ whole genome shotgun (WGS) entry which is preliminary data.</text>
</comment>
<proteinExistence type="predicted"/>